<dbReference type="EMBL" id="CM039433">
    <property type="protein sequence ID" value="KAI4328186.1"/>
    <property type="molecule type" value="Genomic_DNA"/>
</dbReference>
<dbReference type="Proteomes" id="UP000828941">
    <property type="component" value="Chromosome 8"/>
</dbReference>
<proteinExistence type="predicted"/>
<accession>A0ACB9MYX2</accession>
<reference evidence="1 2" key="1">
    <citation type="journal article" date="2022" name="DNA Res.">
        <title>Chromosomal-level genome assembly of the orchid tree Bauhinia variegata (Leguminosae; Cercidoideae) supports the allotetraploid origin hypothesis of Bauhinia.</title>
        <authorList>
            <person name="Zhong Y."/>
            <person name="Chen Y."/>
            <person name="Zheng D."/>
            <person name="Pang J."/>
            <person name="Liu Y."/>
            <person name="Luo S."/>
            <person name="Meng S."/>
            <person name="Qian L."/>
            <person name="Wei D."/>
            <person name="Dai S."/>
            <person name="Zhou R."/>
        </authorList>
    </citation>
    <scope>NUCLEOTIDE SEQUENCE [LARGE SCALE GENOMIC DNA]</scope>
    <source>
        <strain evidence="1">BV-YZ2020</strain>
    </source>
</reference>
<comment type="caution">
    <text evidence="1">The sequence shown here is derived from an EMBL/GenBank/DDBJ whole genome shotgun (WGS) entry which is preliminary data.</text>
</comment>
<evidence type="ECO:0000313" key="2">
    <source>
        <dbReference type="Proteomes" id="UP000828941"/>
    </source>
</evidence>
<organism evidence="1 2">
    <name type="scientific">Bauhinia variegata</name>
    <name type="common">Purple orchid tree</name>
    <name type="synonym">Phanera variegata</name>
    <dbReference type="NCBI Taxonomy" id="167791"/>
    <lineage>
        <taxon>Eukaryota</taxon>
        <taxon>Viridiplantae</taxon>
        <taxon>Streptophyta</taxon>
        <taxon>Embryophyta</taxon>
        <taxon>Tracheophyta</taxon>
        <taxon>Spermatophyta</taxon>
        <taxon>Magnoliopsida</taxon>
        <taxon>eudicotyledons</taxon>
        <taxon>Gunneridae</taxon>
        <taxon>Pentapetalae</taxon>
        <taxon>rosids</taxon>
        <taxon>fabids</taxon>
        <taxon>Fabales</taxon>
        <taxon>Fabaceae</taxon>
        <taxon>Cercidoideae</taxon>
        <taxon>Cercideae</taxon>
        <taxon>Bauhiniinae</taxon>
        <taxon>Bauhinia</taxon>
    </lineage>
</organism>
<gene>
    <name evidence="1" type="ORF">L6164_020563</name>
</gene>
<keyword evidence="2" id="KW-1185">Reference proteome</keyword>
<sequence>MAGTPAVAQSNCMENSLVMASTSGDQWEIHFARFFPYPLITTSSFSSDLVPLGRSFKNSRPKGNWISSSSPSFLRLAHHHSNSDVILTVSFNGEVLEEHYVSKLHFSWPQVSCVPGFPARGTRTILVSYRDSIGEVQKFALRFPSICATQSFIYALKEILKVEKGPDPEPLNTDFGSQISSQSGFMSSNKHYHRPCEELSNTSPFDVYTPQMPPSSKSEGERHLGTQVKETTLSQKIERVLPVLPPSFTSLLMDCSEINHESCVAIQPIDSKKIDLESQIAKYMEDSSFQDMLEKVEKVLSEIGCDMSL</sequence>
<evidence type="ECO:0000313" key="1">
    <source>
        <dbReference type="EMBL" id="KAI4328186.1"/>
    </source>
</evidence>
<name>A0ACB9MYX2_BAUVA</name>
<protein>
    <submittedName>
        <fullName evidence="1">Uncharacterized protein</fullName>
    </submittedName>
</protein>